<dbReference type="SUPFAM" id="SSF51905">
    <property type="entry name" value="FAD/NAD(P)-binding domain"/>
    <property type="match status" value="1"/>
</dbReference>
<dbReference type="PANTHER" id="PTHR43539">
    <property type="entry name" value="FLAVIN-BINDING MONOOXYGENASE-LIKE PROTEIN (AFU_ORTHOLOGUE AFUA_4G09220)"/>
    <property type="match status" value="1"/>
</dbReference>
<dbReference type="GO" id="GO:0050660">
    <property type="term" value="F:flavin adenine dinucleotide binding"/>
    <property type="evidence" value="ECO:0007669"/>
    <property type="project" value="TreeGrafter"/>
</dbReference>
<dbReference type="OrthoDB" id="8671611at2"/>
<dbReference type="Gene3D" id="3.50.50.60">
    <property type="entry name" value="FAD/NAD(P)-binding domain"/>
    <property type="match status" value="2"/>
</dbReference>
<dbReference type="Proteomes" id="UP000249341">
    <property type="component" value="Unassembled WGS sequence"/>
</dbReference>
<dbReference type="AlphaFoldDB" id="A0A327Z491"/>
<dbReference type="GO" id="GO:0004497">
    <property type="term" value="F:monooxygenase activity"/>
    <property type="evidence" value="ECO:0007669"/>
    <property type="project" value="TreeGrafter"/>
</dbReference>
<dbReference type="PANTHER" id="PTHR43539:SF91">
    <property type="entry name" value="FAD-DEPENDENT URATE HYDROXYLASE"/>
    <property type="match status" value="1"/>
</dbReference>
<evidence type="ECO:0000313" key="2">
    <source>
        <dbReference type="EMBL" id="RAK30399.1"/>
    </source>
</evidence>
<name>A0A327Z491_9ACTN</name>
<comment type="caution">
    <text evidence="2">The sequence shown here is derived from an EMBL/GenBank/DDBJ whole genome shotgun (WGS) entry which is preliminary data.</text>
</comment>
<sequence>MSRPGNPDLAASESLRLLGPAPAAWVPHFAGTDHDVAVIGAGQSGLTIGYALRRAGIERVTVLDASDGEHVGSWAAKARNLTLRTPKTNPGPELGNPALSFRAWFEAREGAEAYAAIERISTADWIGYLAWFQRQVKVPVRRGVRVAKLEPDISGNIRITTSDGTIEVARKVILATGVEGTGGPRIPAEVADLSPSVFAHTGHQLDYRTLQNRSVAVLGSAASAFDAAATALEAGASEVHLFTRRPDLIVIRPGGKGPSHAQVETFHRLPDAERWRRRSAFTSSVPLDSVLRATAHPNFRIHLAAPWTRATEIGGQVKIEAADGTHTADFVIAGTGYQHDPRTRPELAGIADRIALWRDVYQPPAAYESEHLGAFPYLGAGYQLTARDAADAAWVPNIHVFNAAASQSFGLPVGDVLSLRGGVPRLVETIVGDLVLADLGRVTPPAGPAATPSREEYEHAVWN</sequence>
<keyword evidence="3" id="KW-1185">Reference proteome</keyword>
<dbReference type="RefSeq" id="WP_111652462.1">
    <property type="nucleotide sequence ID" value="NZ_JACHWI010000010.1"/>
</dbReference>
<proteinExistence type="predicted"/>
<evidence type="ECO:0000313" key="3">
    <source>
        <dbReference type="Proteomes" id="UP000249341"/>
    </source>
</evidence>
<keyword evidence="1" id="KW-0560">Oxidoreductase</keyword>
<dbReference type="InterPro" id="IPR050982">
    <property type="entry name" value="Auxin_biosynth/cation_transpt"/>
</dbReference>
<gene>
    <name evidence="2" type="ORF">B0I29_11658</name>
</gene>
<evidence type="ECO:0000256" key="1">
    <source>
        <dbReference type="ARBA" id="ARBA00023002"/>
    </source>
</evidence>
<organism evidence="2 3">
    <name type="scientific">Actinoplanes lutulentus</name>
    <dbReference type="NCBI Taxonomy" id="1287878"/>
    <lineage>
        <taxon>Bacteria</taxon>
        <taxon>Bacillati</taxon>
        <taxon>Actinomycetota</taxon>
        <taxon>Actinomycetes</taxon>
        <taxon>Micromonosporales</taxon>
        <taxon>Micromonosporaceae</taxon>
        <taxon>Actinoplanes</taxon>
    </lineage>
</organism>
<dbReference type="Pfam" id="PF13738">
    <property type="entry name" value="Pyr_redox_3"/>
    <property type="match status" value="1"/>
</dbReference>
<dbReference type="EMBL" id="QLMJ01000016">
    <property type="protein sequence ID" value="RAK30399.1"/>
    <property type="molecule type" value="Genomic_DNA"/>
</dbReference>
<reference evidence="2 3" key="1">
    <citation type="submission" date="2018-06" db="EMBL/GenBank/DDBJ databases">
        <title>Genomic Encyclopedia of Type Strains, Phase III (KMG-III): the genomes of soil and plant-associated and newly described type strains.</title>
        <authorList>
            <person name="Whitman W."/>
        </authorList>
    </citation>
    <scope>NUCLEOTIDE SEQUENCE [LARGE SCALE GENOMIC DNA]</scope>
    <source>
        <strain evidence="2 3">CGMCC 4.7090</strain>
    </source>
</reference>
<protein>
    <submittedName>
        <fullName evidence="2">Cation diffusion facilitator CzcD-associated flavoprotein CzcO</fullName>
    </submittedName>
</protein>
<accession>A0A327Z491</accession>
<dbReference type="InterPro" id="IPR036188">
    <property type="entry name" value="FAD/NAD-bd_sf"/>
</dbReference>
<dbReference type="PRINTS" id="PR00420">
    <property type="entry name" value="RNGMNOXGNASE"/>
</dbReference>